<keyword evidence="10" id="KW-0813">Transport</keyword>
<dbReference type="AlphaFoldDB" id="A0A1H9PBL8"/>
<feature type="transmembrane region" description="Helical" evidence="10">
    <location>
        <begin position="93"/>
        <end position="113"/>
    </location>
</feature>
<dbReference type="GO" id="GO:0062054">
    <property type="term" value="F:fluoride channel activity"/>
    <property type="evidence" value="ECO:0007669"/>
    <property type="project" value="UniProtKB-UniRule"/>
</dbReference>
<evidence type="ECO:0000256" key="9">
    <source>
        <dbReference type="ARBA" id="ARBA00049940"/>
    </source>
</evidence>
<dbReference type="GO" id="GO:0005886">
    <property type="term" value="C:plasma membrane"/>
    <property type="evidence" value="ECO:0007669"/>
    <property type="project" value="UniProtKB-SubCell"/>
</dbReference>
<sequence>MDFIYVALGGAIGALGRFAISQLSIKTQFPVLTLITNLIGALLIGFVVGFIGEKDDTSKKISLFLKTGVCGGFTTFSTFSLETVNLLEKKEYFLGGCYIVFSVLGCVVGVYAGNKIAMYSRR</sequence>
<dbReference type="EMBL" id="FOGW01000004">
    <property type="protein sequence ID" value="SER45588.1"/>
    <property type="molecule type" value="Genomic_DNA"/>
</dbReference>
<proteinExistence type="inferred from homology"/>
<feature type="binding site" evidence="10">
    <location>
        <position position="71"/>
    </location>
    <ligand>
        <name>Na(+)</name>
        <dbReference type="ChEBI" id="CHEBI:29101"/>
        <note>structural</note>
    </ligand>
</feature>
<feature type="binding site" evidence="10">
    <location>
        <position position="74"/>
    </location>
    <ligand>
        <name>Na(+)</name>
        <dbReference type="ChEBI" id="CHEBI:29101"/>
        <note>structural</note>
    </ligand>
</feature>
<evidence type="ECO:0000256" key="3">
    <source>
        <dbReference type="ARBA" id="ARBA00022692"/>
    </source>
</evidence>
<gene>
    <name evidence="10" type="primary">fluC</name>
    <name evidence="10" type="synonym">crcB</name>
    <name evidence="11" type="ORF">SAMN02910429_00182</name>
</gene>
<evidence type="ECO:0000256" key="1">
    <source>
        <dbReference type="ARBA" id="ARBA00004651"/>
    </source>
</evidence>
<dbReference type="Proteomes" id="UP000182471">
    <property type="component" value="Unassembled WGS sequence"/>
</dbReference>
<dbReference type="HAMAP" id="MF_00454">
    <property type="entry name" value="FluC"/>
    <property type="match status" value="1"/>
</dbReference>
<evidence type="ECO:0000256" key="4">
    <source>
        <dbReference type="ARBA" id="ARBA00022989"/>
    </source>
</evidence>
<name>A0A1H9PBL8_9FIRM</name>
<evidence type="ECO:0000256" key="10">
    <source>
        <dbReference type="HAMAP-Rule" id="MF_00454"/>
    </source>
</evidence>
<keyword evidence="6 10" id="KW-0407">Ion channel</keyword>
<keyword evidence="4 10" id="KW-1133">Transmembrane helix</keyword>
<keyword evidence="10" id="KW-0406">Ion transport</keyword>
<feature type="transmembrane region" description="Helical" evidence="10">
    <location>
        <begin position="63"/>
        <end position="81"/>
    </location>
</feature>
<keyword evidence="5 10" id="KW-0472">Membrane</keyword>
<comment type="similarity">
    <text evidence="7 10">Belongs to the fluoride channel Fluc/FEX (TC 1.A.43) family.</text>
</comment>
<keyword evidence="2 10" id="KW-1003">Cell membrane</keyword>
<keyword evidence="12" id="KW-1185">Reference proteome</keyword>
<evidence type="ECO:0000256" key="2">
    <source>
        <dbReference type="ARBA" id="ARBA00022475"/>
    </source>
</evidence>
<protein>
    <recommendedName>
        <fullName evidence="10">Fluoride-specific ion channel FluC</fullName>
    </recommendedName>
</protein>
<evidence type="ECO:0000256" key="5">
    <source>
        <dbReference type="ARBA" id="ARBA00023136"/>
    </source>
</evidence>
<accession>A0A1H9PBL8</accession>
<comment type="function">
    <text evidence="9 10">Fluoride-specific ion channel. Important for reducing fluoride concentration in the cell, thus reducing its toxicity.</text>
</comment>
<evidence type="ECO:0000313" key="12">
    <source>
        <dbReference type="Proteomes" id="UP000182471"/>
    </source>
</evidence>
<dbReference type="NCBIfam" id="TIGR00494">
    <property type="entry name" value="crcB"/>
    <property type="match status" value="1"/>
</dbReference>
<evidence type="ECO:0000256" key="6">
    <source>
        <dbReference type="ARBA" id="ARBA00023303"/>
    </source>
</evidence>
<feature type="transmembrane region" description="Helical" evidence="10">
    <location>
        <begin position="29"/>
        <end position="51"/>
    </location>
</feature>
<organism evidence="11 12">
    <name type="scientific">Lachnobacterium bovis</name>
    <dbReference type="NCBI Taxonomy" id="140626"/>
    <lineage>
        <taxon>Bacteria</taxon>
        <taxon>Bacillati</taxon>
        <taxon>Bacillota</taxon>
        <taxon>Clostridia</taxon>
        <taxon>Lachnospirales</taxon>
        <taxon>Lachnospiraceae</taxon>
        <taxon>Lachnobacterium</taxon>
    </lineage>
</organism>
<dbReference type="GO" id="GO:0046872">
    <property type="term" value="F:metal ion binding"/>
    <property type="evidence" value="ECO:0007669"/>
    <property type="project" value="UniProtKB-KW"/>
</dbReference>
<keyword evidence="10" id="KW-0915">Sodium</keyword>
<comment type="subcellular location">
    <subcellularLocation>
        <location evidence="1 10">Cell membrane</location>
        <topology evidence="1 10">Multi-pass membrane protein</topology>
    </subcellularLocation>
</comment>
<dbReference type="PANTHER" id="PTHR28259:SF1">
    <property type="entry name" value="FLUORIDE EXPORT PROTEIN 1-RELATED"/>
    <property type="match status" value="1"/>
</dbReference>
<dbReference type="GO" id="GO:0140114">
    <property type="term" value="P:cellular detoxification of fluoride"/>
    <property type="evidence" value="ECO:0007669"/>
    <property type="project" value="UniProtKB-UniRule"/>
</dbReference>
<comment type="activity regulation">
    <text evidence="10">Na(+) is not transported, but it plays an essential structural role and its presence is essential for fluoride channel function.</text>
</comment>
<evidence type="ECO:0000256" key="7">
    <source>
        <dbReference type="ARBA" id="ARBA00035120"/>
    </source>
</evidence>
<comment type="catalytic activity">
    <reaction evidence="8">
        <text>fluoride(in) = fluoride(out)</text>
        <dbReference type="Rhea" id="RHEA:76159"/>
        <dbReference type="ChEBI" id="CHEBI:17051"/>
    </reaction>
    <physiologicalReaction direction="left-to-right" evidence="8">
        <dbReference type="Rhea" id="RHEA:76160"/>
    </physiologicalReaction>
</comment>
<evidence type="ECO:0000313" key="11">
    <source>
        <dbReference type="EMBL" id="SER45588.1"/>
    </source>
</evidence>
<dbReference type="PANTHER" id="PTHR28259">
    <property type="entry name" value="FLUORIDE EXPORT PROTEIN 1-RELATED"/>
    <property type="match status" value="1"/>
</dbReference>
<keyword evidence="10" id="KW-0479">Metal-binding</keyword>
<reference evidence="12" key="1">
    <citation type="submission" date="2016-10" db="EMBL/GenBank/DDBJ databases">
        <authorList>
            <person name="Varghese N."/>
            <person name="Submissions S."/>
        </authorList>
    </citation>
    <scope>NUCLEOTIDE SEQUENCE [LARGE SCALE GENOMIC DNA]</scope>
    <source>
        <strain evidence="12">S1b</strain>
    </source>
</reference>
<dbReference type="InterPro" id="IPR003691">
    <property type="entry name" value="FluC"/>
</dbReference>
<dbReference type="Pfam" id="PF02537">
    <property type="entry name" value="CRCB"/>
    <property type="match status" value="1"/>
</dbReference>
<dbReference type="RefSeq" id="WP_074730303.1">
    <property type="nucleotide sequence ID" value="NZ_FOGW01000004.1"/>
</dbReference>
<evidence type="ECO:0000256" key="8">
    <source>
        <dbReference type="ARBA" id="ARBA00035585"/>
    </source>
</evidence>
<keyword evidence="3 10" id="KW-0812">Transmembrane</keyword>